<evidence type="ECO:0000256" key="2">
    <source>
        <dbReference type="ARBA" id="ARBA00023043"/>
    </source>
</evidence>
<evidence type="ECO:0000256" key="3">
    <source>
        <dbReference type="PROSITE-ProRule" id="PRU00023"/>
    </source>
</evidence>
<evidence type="ECO:0000256" key="1">
    <source>
        <dbReference type="ARBA" id="ARBA00022737"/>
    </source>
</evidence>
<feature type="repeat" description="ANK" evidence="3">
    <location>
        <begin position="442"/>
        <end position="467"/>
    </location>
</feature>
<dbReference type="EMBL" id="MU006230">
    <property type="protein sequence ID" value="KAF2824303.1"/>
    <property type="molecule type" value="Genomic_DNA"/>
</dbReference>
<accession>A0A6A6ZTY0</accession>
<dbReference type="PROSITE" id="PS50297">
    <property type="entry name" value="ANK_REP_REGION"/>
    <property type="match status" value="1"/>
</dbReference>
<reference evidence="4" key="1">
    <citation type="journal article" date="2020" name="Stud. Mycol.">
        <title>101 Dothideomycetes genomes: a test case for predicting lifestyles and emergence of pathogens.</title>
        <authorList>
            <person name="Haridas S."/>
            <person name="Albert R."/>
            <person name="Binder M."/>
            <person name="Bloem J."/>
            <person name="Labutti K."/>
            <person name="Salamov A."/>
            <person name="Andreopoulos B."/>
            <person name="Baker S."/>
            <person name="Barry K."/>
            <person name="Bills G."/>
            <person name="Bluhm B."/>
            <person name="Cannon C."/>
            <person name="Castanera R."/>
            <person name="Culley D."/>
            <person name="Daum C."/>
            <person name="Ezra D."/>
            <person name="Gonzalez J."/>
            <person name="Henrissat B."/>
            <person name="Kuo A."/>
            <person name="Liang C."/>
            <person name="Lipzen A."/>
            <person name="Lutzoni F."/>
            <person name="Magnuson J."/>
            <person name="Mondo S."/>
            <person name="Nolan M."/>
            <person name="Ohm R."/>
            <person name="Pangilinan J."/>
            <person name="Park H.-J."/>
            <person name="Ramirez L."/>
            <person name="Alfaro M."/>
            <person name="Sun H."/>
            <person name="Tritt A."/>
            <person name="Yoshinaga Y."/>
            <person name="Zwiers L.-H."/>
            <person name="Turgeon B."/>
            <person name="Goodwin S."/>
            <person name="Spatafora J."/>
            <person name="Crous P."/>
            <person name="Grigoriev I."/>
        </authorList>
    </citation>
    <scope>NUCLEOTIDE SEQUENCE</scope>
    <source>
        <strain evidence="4">CBS 113818</strain>
    </source>
</reference>
<dbReference type="PANTHER" id="PTHR24166:SF48">
    <property type="entry name" value="PROTEIN VAPYRIN"/>
    <property type="match status" value="1"/>
</dbReference>
<dbReference type="Proteomes" id="UP000799424">
    <property type="component" value="Unassembled WGS sequence"/>
</dbReference>
<dbReference type="AlphaFoldDB" id="A0A6A6ZTY0"/>
<evidence type="ECO:0000313" key="4">
    <source>
        <dbReference type="EMBL" id="KAF2824303.1"/>
    </source>
</evidence>
<dbReference type="SUPFAM" id="SSF48403">
    <property type="entry name" value="Ankyrin repeat"/>
    <property type="match status" value="2"/>
</dbReference>
<feature type="repeat" description="ANK" evidence="3">
    <location>
        <begin position="354"/>
        <end position="387"/>
    </location>
</feature>
<name>A0A6A6ZTY0_9PLEO</name>
<dbReference type="InterPro" id="IPR036770">
    <property type="entry name" value="Ankyrin_rpt-contain_sf"/>
</dbReference>
<dbReference type="PROSITE" id="PS50088">
    <property type="entry name" value="ANK_REPEAT"/>
    <property type="match status" value="3"/>
</dbReference>
<sequence>MPQKKHVRCVQPVISLEPSHDDSQTDAGDCNGRQLLSQAAERGDEQQVEFLLKDRQLDPNSRDNDCTPLLRSKLKNHRRVAELLLADSRVDPNCRDSNGRTPLSHAAERGIGELVILLLKNSRVDPDCRDSNGRTPLSRAAECGNGVLVKLLLANSRVDPDCRDGNGRTPLSRAAECGNGVLVKLLLANSRVDPNCRDSSGRTPLSHAAGQNHEHVVEMLIEPARLKPESKDTAGRTPLSWAMNCFVQGSYTKVTNQDCGVVKLLLSQDTVDPNSRDQEGRTPLSWAIEYLPRTEDNLPSVFDLLLNRSRDSLKSKDCYGRTLLSRAAETGKRTAVLDFLLKRENVDPDSSDNAGRTPLWWAAKSGRMTVVESLLARKGVNPESMDNDGHTPLLCAIDNEHTVIIRLLIKRDGITLHKLAQNGTIASLRSLLESGNDVNDANGNTPLRVALEKEQLGIVQLLLRHSAHTEGIMSAEWLHAYNEGASDVVLELSQMSSGRKSVQIVEARRVKIYYCRLFSSYSTWSGCLACNPKVVLERNRSDIFHKFKICKDYDVVFVVGSFPKQLQVADQELSPASLWTECAIAWKMLLPSNSTDKTCWKSTDHFSTLPYGWIPDDGAEFFALFVCRLKENWLEFCATGQERLSRRRLDQLCAKGNSAELIHCLAGDAREWAELRSALRGQIQAAKKFAVKYCRKYDQGNSRRTMHLAIDQFNTDVNEQINRLDQTVKDLLQFEFAWVSINEAHKSTKIATSMNRLSWVTV</sequence>
<keyword evidence="2 3" id="KW-0040">ANK repeat</keyword>
<keyword evidence="1" id="KW-0677">Repeat</keyword>
<dbReference type="OrthoDB" id="195446at2759"/>
<organism evidence="4 5">
    <name type="scientific">Ophiobolus disseminans</name>
    <dbReference type="NCBI Taxonomy" id="1469910"/>
    <lineage>
        <taxon>Eukaryota</taxon>
        <taxon>Fungi</taxon>
        <taxon>Dikarya</taxon>
        <taxon>Ascomycota</taxon>
        <taxon>Pezizomycotina</taxon>
        <taxon>Dothideomycetes</taxon>
        <taxon>Pleosporomycetidae</taxon>
        <taxon>Pleosporales</taxon>
        <taxon>Pleosporineae</taxon>
        <taxon>Phaeosphaeriaceae</taxon>
        <taxon>Ophiobolus</taxon>
    </lineage>
</organism>
<dbReference type="SMART" id="SM00248">
    <property type="entry name" value="ANK"/>
    <property type="match status" value="12"/>
</dbReference>
<dbReference type="Gene3D" id="1.25.40.20">
    <property type="entry name" value="Ankyrin repeat-containing domain"/>
    <property type="match status" value="3"/>
</dbReference>
<dbReference type="InterPro" id="IPR050889">
    <property type="entry name" value="Dendritic_Spine_Reg/Scaffold"/>
</dbReference>
<dbReference type="Pfam" id="PF00023">
    <property type="entry name" value="Ank"/>
    <property type="match status" value="1"/>
</dbReference>
<dbReference type="PANTHER" id="PTHR24166">
    <property type="entry name" value="ROLLING PEBBLES, ISOFORM B"/>
    <property type="match status" value="1"/>
</dbReference>
<dbReference type="InterPro" id="IPR002110">
    <property type="entry name" value="Ankyrin_rpt"/>
</dbReference>
<gene>
    <name evidence="4" type="ORF">CC86DRAFT_297132</name>
</gene>
<protein>
    <submittedName>
        <fullName evidence="4">Ankyrin</fullName>
    </submittedName>
</protein>
<proteinExistence type="predicted"/>
<dbReference type="Pfam" id="PF12796">
    <property type="entry name" value="Ank_2"/>
    <property type="match status" value="3"/>
</dbReference>
<feature type="repeat" description="ANK" evidence="3">
    <location>
        <begin position="98"/>
        <end position="131"/>
    </location>
</feature>
<evidence type="ECO:0000313" key="5">
    <source>
        <dbReference type="Proteomes" id="UP000799424"/>
    </source>
</evidence>
<keyword evidence="5" id="KW-1185">Reference proteome</keyword>